<dbReference type="Gene3D" id="3.40.50.2000">
    <property type="entry name" value="Glycogen Phosphorylase B"/>
    <property type="match status" value="1"/>
</dbReference>
<proteinExistence type="evidence at protein level"/>
<protein>
    <recommendedName>
        <fullName evidence="3">glucuronosyltransferase</fullName>
        <ecNumber evidence="3">2.4.1.17</ecNumber>
    </recommendedName>
</protein>
<dbReference type="FunFam" id="3.40.50.2000:FF:000038">
    <property type="entry name" value="UDP-GlucuronosylTransferase"/>
    <property type="match status" value="1"/>
</dbReference>
<evidence type="ECO:0000256" key="13">
    <source>
        <dbReference type="SAM" id="SignalP"/>
    </source>
</evidence>
<gene>
    <name evidence="14 16" type="primary">ugt-29</name>
    <name evidence="14" type="ORF">CELE_Y49C4A.8</name>
    <name evidence="16" type="ORF">Y49C4A.8</name>
</gene>
<dbReference type="EMBL" id="BX284605">
    <property type="protein sequence ID" value="CCD72462.1"/>
    <property type="molecule type" value="Genomic_DNA"/>
</dbReference>
<dbReference type="PROSITE" id="PS00375">
    <property type="entry name" value="UDPGT"/>
    <property type="match status" value="1"/>
</dbReference>
<dbReference type="CTD" id="178581"/>
<dbReference type="Proteomes" id="UP000001940">
    <property type="component" value="Chromosome V"/>
</dbReference>
<evidence type="ECO:0000256" key="5">
    <source>
        <dbReference type="ARBA" id="ARBA00022679"/>
    </source>
</evidence>
<evidence type="ECO:0000256" key="3">
    <source>
        <dbReference type="ARBA" id="ARBA00012544"/>
    </source>
</evidence>
<accession>H2L0C9</accession>
<sequence length="536" mass="61673">MLLNSLIFTLLFCSSSSLNILVYSPAYAASHSNFLGKLADTLTERGHNVTYLMPVMDPGKRDECIGVKLTKDLVIVEADEEMMSREEGVTLDEEIMELYWKSEMDSSNSRDMFSFFNNAMKAACRNFLKRRDIFEQMKSRNFDVAIVEPLSVCGLGFVKALGIEKTILASSCTFYDSIMDYIGEPLDFSYVPALFSVTGDVMTMSERYENWMVTKEINIGIHEKFDDEMKSYREFLGQDLPDWRELLSTASIFFINSNPFFDFPRPVLQKTVPIGGISVNLKWIKEQKLTKDWEEVLEMRKKTVLISFGSLVKSAYMPKKWRNGLLDVIKSMPDVTFIWKYETDDVSFADGVSNIHFSKWVPQTALLNDPRLSVFVTHGGLGSTMELAYSGKPAVVIPVFADQIRNANMIARHRGVIYLHKNSMENVKVTRKAFTDVLFDDSYQKNAEKLANILMNQPYSPKENVIKYTEFLGEHGPFPNMDPHGRHLNYFQKTFLDIYTLFALFYIFVSTIIIVTIRFVYKFTRKHFILVKSKEN</sequence>
<dbReference type="GO" id="GO:0008194">
    <property type="term" value="F:UDP-glycosyltransferase activity"/>
    <property type="evidence" value="ECO:0000318"/>
    <property type="project" value="GO_Central"/>
</dbReference>
<dbReference type="CAZy" id="GT1">
    <property type="family name" value="Glycosyltransferase Family 1"/>
</dbReference>
<keyword evidence="9 12" id="KW-0472">Membrane</keyword>
<evidence type="ECO:0000256" key="1">
    <source>
        <dbReference type="ARBA" id="ARBA00004167"/>
    </source>
</evidence>
<evidence type="ECO:0000256" key="7">
    <source>
        <dbReference type="ARBA" id="ARBA00022729"/>
    </source>
</evidence>
<dbReference type="PaxDb" id="6239-Y49C4A.8a.1"/>
<dbReference type="PANTHER" id="PTHR48043">
    <property type="entry name" value="EG:EG0003.4 PROTEIN-RELATED"/>
    <property type="match status" value="1"/>
</dbReference>
<keyword evidence="17" id="KW-1267">Proteomics identification</keyword>
<keyword evidence="6 12" id="KW-0812">Transmembrane</keyword>
<dbReference type="KEGG" id="cel:CELE_Y49C4A.8"/>
<evidence type="ECO:0007829" key="17">
    <source>
        <dbReference type="PeptideAtlas" id="H2L0C9"/>
    </source>
</evidence>
<dbReference type="SUPFAM" id="SSF53756">
    <property type="entry name" value="UDP-Glycosyltransferase/glycogen phosphorylase"/>
    <property type="match status" value="1"/>
</dbReference>
<evidence type="ECO:0000313" key="16">
    <source>
        <dbReference type="WormBase" id="Y49C4A.8a"/>
    </source>
</evidence>
<name>H2L0C9_CAEEL</name>
<evidence type="ECO:0000256" key="12">
    <source>
        <dbReference type="SAM" id="Phobius"/>
    </source>
</evidence>
<dbReference type="PeptideAtlas" id="H2L0C9"/>
<dbReference type="InterPro" id="IPR035595">
    <property type="entry name" value="UDP_glycos_trans_CS"/>
</dbReference>
<dbReference type="PANTHER" id="PTHR48043:SF14">
    <property type="entry name" value="UDP-GLUCURONOSYLTRANSFERASE-RELATED"/>
    <property type="match status" value="1"/>
</dbReference>
<comment type="subcellular location">
    <subcellularLocation>
        <location evidence="1">Membrane</location>
        <topology evidence="1">Single-pass membrane protein</topology>
    </subcellularLocation>
</comment>
<dbReference type="WormBase" id="Y49C4A.8a">
    <property type="protein sequence ID" value="CE26130"/>
    <property type="gene ID" value="WBGene00021709"/>
    <property type="gene designation" value="ugt-29"/>
</dbReference>
<feature type="signal peptide" evidence="13">
    <location>
        <begin position="1"/>
        <end position="17"/>
    </location>
</feature>
<dbReference type="Bgee" id="WBGene00021709">
    <property type="expression patterns" value="Expressed in material anatomical entity and 4 other cell types or tissues"/>
</dbReference>
<keyword evidence="7 13" id="KW-0732">Signal</keyword>
<dbReference type="GO" id="GO:0015020">
    <property type="term" value="F:glucuronosyltransferase activity"/>
    <property type="evidence" value="ECO:0007669"/>
    <property type="project" value="UniProtKB-EC"/>
</dbReference>
<dbReference type="CDD" id="cd03784">
    <property type="entry name" value="GT1_Gtf-like"/>
    <property type="match status" value="1"/>
</dbReference>
<dbReference type="eggNOG" id="KOG1192">
    <property type="taxonomic scope" value="Eukaryota"/>
</dbReference>
<evidence type="ECO:0000256" key="11">
    <source>
        <dbReference type="RuleBase" id="RU003718"/>
    </source>
</evidence>
<reference evidence="14 15" key="1">
    <citation type="journal article" date="1998" name="Science">
        <title>Genome sequence of the nematode C. elegans: a platform for investigating biology.</title>
        <authorList>
            <consortium name="The C. elegans sequencing consortium"/>
            <person name="Sulson J.E."/>
            <person name="Waterston R."/>
        </authorList>
    </citation>
    <scope>NUCLEOTIDE SEQUENCE [LARGE SCALE GENOMIC DNA]</scope>
    <source>
        <strain evidence="14 15">Bristol N2</strain>
    </source>
</reference>
<dbReference type="AGR" id="WB:WBGene00021709"/>
<comment type="similarity">
    <text evidence="2 11">Belongs to the UDP-glycosyltransferase family.</text>
</comment>
<dbReference type="GeneID" id="178581"/>
<evidence type="ECO:0000256" key="9">
    <source>
        <dbReference type="ARBA" id="ARBA00023136"/>
    </source>
</evidence>
<dbReference type="InterPro" id="IPR002213">
    <property type="entry name" value="UDP_glucos_trans"/>
</dbReference>
<dbReference type="AlphaFoldDB" id="H2L0C9"/>
<evidence type="ECO:0000256" key="8">
    <source>
        <dbReference type="ARBA" id="ARBA00022989"/>
    </source>
</evidence>
<feature type="transmembrane region" description="Helical" evidence="12">
    <location>
        <begin position="498"/>
        <end position="521"/>
    </location>
</feature>
<evidence type="ECO:0000256" key="4">
    <source>
        <dbReference type="ARBA" id="ARBA00022676"/>
    </source>
</evidence>
<evidence type="ECO:0000256" key="6">
    <source>
        <dbReference type="ARBA" id="ARBA00022692"/>
    </source>
</evidence>
<dbReference type="InterPro" id="IPR050271">
    <property type="entry name" value="UDP-glycosyltransferase"/>
</dbReference>
<keyword evidence="4 11" id="KW-0328">Glycosyltransferase</keyword>
<evidence type="ECO:0000313" key="15">
    <source>
        <dbReference type="Proteomes" id="UP000001940"/>
    </source>
</evidence>
<dbReference type="OMA" id="INIGIHE"/>
<dbReference type="STRING" id="6239.Y49C4A.8a.1"/>
<dbReference type="GO" id="GO:0016020">
    <property type="term" value="C:membrane"/>
    <property type="evidence" value="ECO:0007669"/>
    <property type="project" value="UniProtKB-SubCell"/>
</dbReference>
<dbReference type="PhylomeDB" id="H2L0C9"/>
<comment type="catalytic activity">
    <reaction evidence="10">
        <text>glucuronate acceptor + UDP-alpha-D-glucuronate = acceptor beta-D-glucuronoside + UDP + H(+)</text>
        <dbReference type="Rhea" id="RHEA:21032"/>
        <dbReference type="ChEBI" id="CHEBI:15378"/>
        <dbReference type="ChEBI" id="CHEBI:58052"/>
        <dbReference type="ChEBI" id="CHEBI:58223"/>
        <dbReference type="ChEBI" id="CHEBI:132367"/>
        <dbReference type="ChEBI" id="CHEBI:132368"/>
        <dbReference type="EC" id="2.4.1.17"/>
    </reaction>
</comment>
<dbReference type="RefSeq" id="NP_001370778.1">
    <property type="nucleotide sequence ID" value="NM_001383270.2"/>
</dbReference>
<dbReference type="EC" id="2.4.1.17" evidence="3"/>
<keyword evidence="5 11" id="KW-0808">Transferase</keyword>
<keyword evidence="8 12" id="KW-1133">Transmembrane helix</keyword>
<dbReference type="SMR" id="H2L0C9"/>
<feature type="chain" id="PRO_5003564345" description="glucuronosyltransferase" evidence="13">
    <location>
        <begin position="18"/>
        <end position="536"/>
    </location>
</feature>
<evidence type="ECO:0000256" key="2">
    <source>
        <dbReference type="ARBA" id="ARBA00009995"/>
    </source>
</evidence>
<dbReference type="Pfam" id="PF00201">
    <property type="entry name" value="UDPGT"/>
    <property type="match status" value="1"/>
</dbReference>
<evidence type="ECO:0000313" key="14">
    <source>
        <dbReference type="EMBL" id="CCD72462.1"/>
    </source>
</evidence>
<keyword evidence="15" id="KW-1185">Reference proteome</keyword>
<dbReference type="InParanoid" id="H2L0C9"/>
<dbReference type="FunCoup" id="H2L0C9">
    <property type="interactions" value="13"/>
</dbReference>
<organism evidence="14 15">
    <name type="scientific">Caenorhabditis elegans</name>
    <dbReference type="NCBI Taxonomy" id="6239"/>
    <lineage>
        <taxon>Eukaryota</taxon>
        <taxon>Metazoa</taxon>
        <taxon>Ecdysozoa</taxon>
        <taxon>Nematoda</taxon>
        <taxon>Chromadorea</taxon>
        <taxon>Rhabditida</taxon>
        <taxon>Rhabditina</taxon>
        <taxon>Rhabditomorpha</taxon>
        <taxon>Rhabditoidea</taxon>
        <taxon>Rhabditidae</taxon>
        <taxon>Peloderinae</taxon>
        <taxon>Caenorhabditis</taxon>
    </lineage>
</organism>
<dbReference type="OrthoDB" id="5835829at2759"/>
<evidence type="ECO:0000256" key="10">
    <source>
        <dbReference type="ARBA" id="ARBA00047475"/>
    </source>
</evidence>